<comment type="catalytic activity">
    <reaction evidence="10">
        <text>Mg(2+)(in) = Mg(2+)(out)</text>
        <dbReference type="Rhea" id="RHEA:29827"/>
        <dbReference type="ChEBI" id="CHEBI:18420"/>
    </reaction>
</comment>
<comment type="function">
    <text evidence="11">Mediates influx of magnesium ions. Alternates between open and closed states. Activated by low cytoplasmic Mg(2+) levels. Inactive when cytoplasmic Mg(2+) levels are high.</text>
</comment>
<keyword evidence="5 12" id="KW-0812">Transmembrane</keyword>
<keyword evidence="4" id="KW-1003">Cell membrane</keyword>
<dbReference type="AlphaFoldDB" id="A0A2N3XRY0"/>
<evidence type="ECO:0000256" key="12">
    <source>
        <dbReference type="SAM" id="Phobius"/>
    </source>
</evidence>
<feature type="transmembrane region" description="Helical" evidence="12">
    <location>
        <begin position="295"/>
        <end position="315"/>
    </location>
</feature>
<evidence type="ECO:0000256" key="2">
    <source>
        <dbReference type="ARBA" id="ARBA00009765"/>
    </source>
</evidence>
<dbReference type="GO" id="GO:0015095">
    <property type="term" value="F:magnesium ion transmembrane transporter activity"/>
    <property type="evidence" value="ECO:0007669"/>
    <property type="project" value="TreeGrafter"/>
</dbReference>
<dbReference type="EMBL" id="PJNB01000001">
    <property type="protein sequence ID" value="PKW13456.1"/>
    <property type="molecule type" value="Genomic_DNA"/>
</dbReference>
<keyword evidence="9 12" id="KW-0472">Membrane</keyword>
<evidence type="ECO:0000256" key="11">
    <source>
        <dbReference type="ARBA" id="ARBA00045497"/>
    </source>
</evidence>
<dbReference type="Gene3D" id="1.20.58.340">
    <property type="entry name" value="Magnesium transport protein CorA, transmembrane region"/>
    <property type="match status" value="2"/>
</dbReference>
<dbReference type="OrthoDB" id="9803416at2"/>
<dbReference type="InterPro" id="IPR002523">
    <property type="entry name" value="MgTranspt_CorA/ZnTranspt_ZntB"/>
</dbReference>
<dbReference type="Gene3D" id="3.30.460.20">
    <property type="entry name" value="CorA soluble domain-like"/>
    <property type="match status" value="1"/>
</dbReference>
<evidence type="ECO:0000256" key="7">
    <source>
        <dbReference type="ARBA" id="ARBA00022989"/>
    </source>
</evidence>
<dbReference type="FunFam" id="1.20.58.340:FF:000004">
    <property type="entry name" value="Magnesium transport protein CorA"/>
    <property type="match status" value="1"/>
</dbReference>
<evidence type="ECO:0000313" key="13">
    <source>
        <dbReference type="EMBL" id="PKW13456.1"/>
    </source>
</evidence>
<dbReference type="InterPro" id="IPR045861">
    <property type="entry name" value="CorA_cytoplasmic_dom"/>
</dbReference>
<evidence type="ECO:0000313" key="14">
    <source>
        <dbReference type="Proteomes" id="UP000233786"/>
    </source>
</evidence>
<dbReference type="Pfam" id="PF01544">
    <property type="entry name" value="CorA"/>
    <property type="match status" value="1"/>
</dbReference>
<dbReference type="GO" id="GO:0000287">
    <property type="term" value="F:magnesium ion binding"/>
    <property type="evidence" value="ECO:0007669"/>
    <property type="project" value="TreeGrafter"/>
</dbReference>
<evidence type="ECO:0000256" key="6">
    <source>
        <dbReference type="ARBA" id="ARBA00022842"/>
    </source>
</evidence>
<dbReference type="SUPFAM" id="SSF143865">
    <property type="entry name" value="CorA soluble domain-like"/>
    <property type="match status" value="1"/>
</dbReference>
<dbReference type="PANTHER" id="PTHR46494:SF1">
    <property type="entry name" value="CORA FAMILY METAL ION TRANSPORTER (EUROFUNG)"/>
    <property type="match status" value="1"/>
</dbReference>
<keyword evidence="7 12" id="KW-1133">Transmembrane helix</keyword>
<dbReference type="PANTHER" id="PTHR46494">
    <property type="entry name" value="CORA FAMILY METAL ION TRANSPORTER (EUROFUNG)"/>
    <property type="match status" value="1"/>
</dbReference>
<evidence type="ECO:0000256" key="9">
    <source>
        <dbReference type="ARBA" id="ARBA00023136"/>
    </source>
</evidence>
<protein>
    <submittedName>
        <fullName evidence="13">Magnesium transporter</fullName>
    </submittedName>
</protein>
<evidence type="ECO:0000256" key="5">
    <source>
        <dbReference type="ARBA" id="ARBA00022692"/>
    </source>
</evidence>
<name>A0A2N3XRY0_SACSN</name>
<keyword evidence="6" id="KW-0460">Magnesium</keyword>
<keyword evidence="14" id="KW-1185">Reference proteome</keyword>
<keyword evidence="8" id="KW-0406">Ion transport</keyword>
<evidence type="ECO:0000256" key="10">
    <source>
        <dbReference type="ARBA" id="ARBA00034269"/>
    </source>
</evidence>
<accession>A0A2N3XRY0</accession>
<evidence type="ECO:0000256" key="4">
    <source>
        <dbReference type="ARBA" id="ARBA00022475"/>
    </source>
</evidence>
<dbReference type="RefSeq" id="WP_010313164.1">
    <property type="nucleotide sequence ID" value="NZ_CP061007.1"/>
</dbReference>
<dbReference type="Proteomes" id="UP000233786">
    <property type="component" value="Unassembled WGS sequence"/>
</dbReference>
<feature type="transmembrane region" description="Helical" evidence="12">
    <location>
        <begin position="264"/>
        <end position="283"/>
    </location>
</feature>
<dbReference type="STRING" id="994479.GCA_000194155_06376"/>
<comment type="subcellular location">
    <subcellularLocation>
        <location evidence="1">Cell membrane</location>
        <topology evidence="1">Multi-pass membrane protein</topology>
    </subcellularLocation>
</comment>
<reference evidence="13" key="1">
    <citation type="submission" date="2017-12" db="EMBL/GenBank/DDBJ databases">
        <title>Sequencing the genomes of 1000 Actinobacteria strains.</title>
        <authorList>
            <person name="Klenk H.-P."/>
        </authorList>
    </citation>
    <scope>NUCLEOTIDE SEQUENCE [LARGE SCALE GENOMIC DNA]</scope>
    <source>
        <strain evidence="13">DSM 44228</strain>
    </source>
</reference>
<sequence>MLRCTRFRDGRPEDIPSGEALDALRTVPDDAFVWLEVPPARLDLLHEVAQLLELPALAVEDAVRAHQRAKFERYPGCAFIVLKMLDYAQHASAVSTSELMLFLTDRVLVTVRHGDQDPATEAHRRAADRPDLLALGPHAAVYLLADAVVDSYLAIAAELGKDLVALERRVFAPNRDDPTEDLYSLKREVLEFRDAVEPLVPVAQHLILPGNGEPGLLGQHFRDVADHLLRVGREVRSYDELLNSVLAAQFSRAGLWQNEDMRKISAWAAIALVPTIVGAIYGMNFENMPELHWSFGYPATLLLIIALCCAIYAGFRRNGWL</sequence>
<evidence type="ECO:0000256" key="8">
    <source>
        <dbReference type="ARBA" id="ARBA00023065"/>
    </source>
</evidence>
<dbReference type="SUPFAM" id="SSF144083">
    <property type="entry name" value="Magnesium transport protein CorA, transmembrane region"/>
    <property type="match status" value="1"/>
</dbReference>
<comment type="caution">
    <text evidence="13">The sequence shown here is derived from an EMBL/GenBank/DDBJ whole genome shotgun (WGS) entry which is preliminary data.</text>
</comment>
<dbReference type="InterPro" id="IPR045863">
    <property type="entry name" value="CorA_TM1_TM2"/>
</dbReference>
<comment type="similarity">
    <text evidence="2">Belongs to the CorA metal ion transporter (MIT) (TC 1.A.35) family.</text>
</comment>
<proteinExistence type="inferred from homology"/>
<dbReference type="CDD" id="cd12830">
    <property type="entry name" value="MtCorA-like"/>
    <property type="match status" value="1"/>
</dbReference>
<evidence type="ECO:0000256" key="3">
    <source>
        <dbReference type="ARBA" id="ARBA00022448"/>
    </source>
</evidence>
<keyword evidence="3" id="KW-0813">Transport</keyword>
<dbReference type="GO" id="GO:0050897">
    <property type="term" value="F:cobalt ion binding"/>
    <property type="evidence" value="ECO:0007669"/>
    <property type="project" value="TreeGrafter"/>
</dbReference>
<gene>
    <name evidence="13" type="ORF">A8926_0987</name>
</gene>
<organism evidence="13 14">
    <name type="scientific">Saccharopolyspora spinosa</name>
    <dbReference type="NCBI Taxonomy" id="60894"/>
    <lineage>
        <taxon>Bacteria</taxon>
        <taxon>Bacillati</taxon>
        <taxon>Actinomycetota</taxon>
        <taxon>Actinomycetes</taxon>
        <taxon>Pseudonocardiales</taxon>
        <taxon>Pseudonocardiaceae</taxon>
        <taxon>Saccharopolyspora</taxon>
    </lineage>
</organism>
<dbReference type="GO" id="GO:0005886">
    <property type="term" value="C:plasma membrane"/>
    <property type="evidence" value="ECO:0007669"/>
    <property type="project" value="UniProtKB-SubCell"/>
</dbReference>
<dbReference type="GO" id="GO:0015087">
    <property type="term" value="F:cobalt ion transmembrane transporter activity"/>
    <property type="evidence" value="ECO:0007669"/>
    <property type="project" value="TreeGrafter"/>
</dbReference>
<evidence type="ECO:0000256" key="1">
    <source>
        <dbReference type="ARBA" id="ARBA00004651"/>
    </source>
</evidence>